<proteinExistence type="predicted"/>
<evidence type="ECO:0000313" key="1">
    <source>
        <dbReference type="EMBL" id="TNN62703.1"/>
    </source>
</evidence>
<reference evidence="1 2" key="1">
    <citation type="submission" date="2019-03" db="EMBL/GenBank/DDBJ databases">
        <title>First draft genome of Liparis tanakae, snailfish: a comprehensive survey of snailfish specific genes.</title>
        <authorList>
            <person name="Kim W."/>
            <person name="Song I."/>
            <person name="Jeong J.-H."/>
            <person name="Kim D."/>
            <person name="Kim S."/>
            <person name="Ryu S."/>
            <person name="Song J.Y."/>
            <person name="Lee S.K."/>
        </authorList>
    </citation>
    <scope>NUCLEOTIDE SEQUENCE [LARGE SCALE GENOMIC DNA]</scope>
    <source>
        <tissue evidence="1">Muscle</tissue>
    </source>
</reference>
<comment type="caution">
    <text evidence="1">The sequence shown here is derived from an EMBL/GenBank/DDBJ whole genome shotgun (WGS) entry which is preliminary data.</text>
</comment>
<dbReference type="AlphaFoldDB" id="A0A4Z2HCG5"/>
<protein>
    <submittedName>
        <fullName evidence="1">Uncharacterized protein</fullName>
    </submittedName>
</protein>
<dbReference type="EMBL" id="SRLO01000287">
    <property type="protein sequence ID" value="TNN62703.1"/>
    <property type="molecule type" value="Genomic_DNA"/>
</dbReference>
<dbReference type="Proteomes" id="UP000314294">
    <property type="component" value="Unassembled WGS sequence"/>
</dbReference>
<evidence type="ECO:0000313" key="2">
    <source>
        <dbReference type="Proteomes" id="UP000314294"/>
    </source>
</evidence>
<organism evidence="1 2">
    <name type="scientific">Liparis tanakae</name>
    <name type="common">Tanaka's snailfish</name>
    <dbReference type="NCBI Taxonomy" id="230148"/>
    <lineage>
        <taxon>Eukaryota</taxon>
        <taxon>Metazoa</taxon>
        <taxon>Chordata</taxon>
        <taxon>Craniata</taxon>
        <taxon>Vertebrata</taxon>
        <taxon>Euteleostomi</taxon>
        <taxon>Actinopterygii</taxon>
        <taxon>Neopterygii</taxon>
        <taxon>Teleostei</taxon>
        <taxon>Neoteleostei</taxon>
        <taxon>Acanthomorphata</taxon>
        <taxon>Eupercaria</taxon>
        <taxon>Perciformes</taxon>
        <taxon>Cottioidei</taxon>
        <taxon>Cottales</taxon>
        <taxon>Liparidae</taxon>
        <taxon>Liparis</taxon>
    </lineage>
</organism>
<keyword evidence="2" id="KW-1185">Reference proteome</keyword>
<sequence>MGTAATPIGDVIVYRHTSEDASEDASTSQRQPLCPCRAHLGGPALAKQQRPSIPAAHFGISHSFFG</sequence>
<gene>
    <name evidence="1" type="ORF">EYF80_027045</name>
</gene>
<accession>A0A4Z2HCG5</accession>
<name>A0A4Z2HCG5_9TELE</name>